<comment type="caution">
    <text evidence="1">The sequence shown here is derived from an EMBL/GenBank/DDBJ whole genome shotgun (WGS) entry which is preliminary data.</text>
</comment>
<protein>
    <submittedName>
        <fullName evidence="1">Uncharacterized protein</fullName>
    </submittedName>
</protein>
<reference evidence="1 2" key="1">
    <citation type="submission" date="2019-02" db="EMBL/GenBank/DDBJ databases">
        <title>Pedobacter sp. nov., a novel speices isolated from soil of pinguins habitat in Antarcitica.</title>
        <authorList>
            <person name="He R.-H."/>
        </authorList>
    </citation>
    <scope>NUCLEOTIDE SEQUENCE [LARGE SCALE GENOMIC DNA]</scope>
    <source>
        <strain evidence="1 2">E01020</strain>
    </source>
</reference>
<dbReference type="AlphaFoldDB" id="A0A4R5MJY4"/>
<dbReference type="EMBL" id="SJCY01000009">
    <property type="protein sequence ID" value="TDG35515.1"/>
    <property type="molecule type" value="Genomic_DNA"/>
</dbReference>
<sequence>MIFSSSFVSAQETTLDNFSYWLKEVNAEFNLPKGFKEMDNDGPFPSLPRGKLISGQVYRIGNSKGSTISIEVN</sequence>
<evidence type="ECO:0000313" key="1">
    <source>
        <dbReference type="EMBL" id="TDG35515.1"/>
    </source>
</evidence>
<accession>A0A4R5MJY4</accession>
<organism evidence="1 2">
    <name type="scientific">Pedobacter changchengzhani</name>
    <dbReference type="NCBI Taxonomy" id="2529274"/>
    <lineage>
        <taxon>Bacteria</taxon>
        <taxon>Pseudomonadati</taxon>
        <taxon>Bacteroidota</taxon>
        <taxon>Sphingobacteriia</taxon>
        <taxon>Sphingobacteriales</taxon>
        <taxon>Sphingobacteriaceae</taxon>
        <taxon>Pedobacter</taxon>
    </lineage>
</organism>
<dbReference type="Proteomes" id="UP000295668">
    <property type="component" value="Unassembled WGS sequence"/>
</dbReference>
<keyword evidence="2" id="KW-1185">Reference proteome</keyword>
<gene>
    <name evidence="1" type="ORF">EZJ43_12895</name>
</gene>
<evidence type="ECO:0000313" key="2">
    <source>
        <dbReference type="Proteomes" id="UP000295668"/>
    </source>
</evidence>
<name>A0A4R5MJY4_9SPHI</name>
<proteinExistence type="predicted"/>